<feature type="transmembrane region" description="Helical" evidence="1">
    <location>
        <begin position="26"/>
        <end position="50"/>
    </location>
</feature>
<evidence type="ECO:0000313" key="3">
    <source>
        <dbReference type="Proteomes" id="UP000269945"/>
    </source>
</evidence>
<evidence type="ECO:0000256" key="1">
    <source>
        <dbReference type="SAM" id="Phobius"/>
    </source>
</evidence>
<dbReference type="AlphaFoldDB" id="A0A9X9PW88"/>
<proteinExistence type="predicted"/>
<keyword evidence="1" id="KW-0812">Transmembrane</keyword>
<keyword evidence="1" id="KW-0472">Membrane</keyword>
<reference evidence="2 3" key="1">
    <citation type="submission" date="2018-10" db="EMBL/GenBank/DDBJ databases">
        <authorList>
            <person name="Ekblom R."/>
            <person name="Jareborg N."/>
        </authorList>
    </citation>
    <scope>NUCLEOTIDE SEQUENCE [LARGE SCALE GENOMIC DNA]</scope>
    <source>
        <tissue evidence="2">Muscle</tissue>
    </source>
</reference>
<comment type="caution">
    <text evidence="2">The sequence shown here is derived from an EMBL/GenBank/DDBJ whole genome shotgun (WGS) entry which is preliminary data.</text>
</comment>
<gene>
    <name evidence="2" type="ORF">BN2614_LOCUS1</name>
</gene>
<dbReference type="Proteomes" id="UP000269945">
    <property type="component" value="Unassembled WGS sequence"/>
</dbReference>
<keyword evidence="3" id="KW-1185">Reference proteome</keyword>
<protein>
    <submittedName>
        <fullName evidence="2">Uncharacterized protein</fullName>
    </submittedName>
</protein>
<organism evidence="2 3">
    <name type="scientific">Gulo gulo</name>
    <name type="common">Wolverine</name>
    <name type="synonym">Gluton</name>
    <dbReference type="NCBI Taxonomy" id="48420"/>
    <lineage>
        <taxon>Eukaryota</taxon>
        <taxon>Metazoa</taxon>
        <taxon>Chordata</taxon>
        <taxon>Craniata</taxon>
        <taxon>Vertebrata</taxon>
        <taxon>Euteleostomi</taxon>
        <taxon>Mammalia</taxon>
        <taxon>Eutheria</taxon>
        <taxon>Laurasiatheria</taxon>
        <taxon>Carnivora</taxon>
        <taxon>Caniformia</taxon>
        <taxon>Musteloidea</taxon>
        <taxon>Mustelidae</taxon>
        <taxon>Guloninae</taxon>
        <taxon>Gulo</taxon>
    </lineage>
</organism>
<accession>A0A9X9PW88</accession>
<dbReference type="EMBL" id="CYRY02004874">
    <property type="protein sequence ID" value="VCW69337.1"/>
    <property type="molecule type" value="Genomic_DNA"/>
</dbReference>
<feature type="non-terminal residue" evidence="2">
    <location>
        <position position="1"/>
    </location>
</feature>
<keyword evidence="1" id="KW-1133">Transmembrane helix</keyword>
<evidence type="ECO:0000313" key="2">
    <source>
        <dbReference type="EMBL" id="VCW69337.1"/>
    </source>
</evidence>
<sequence length="52" mass="6428">MYFQYQIIMTMIARHDWVDLAWALSYYARFFITYIPFYGILGAVIFLNFIRY</sequence>
<name>A0A9X9PW88_GULGU</name>